<dbReference type="Proteomes" id="UP000324897">
    <property type="component" value="Unassembled WGS sequence"/>
</dbReference>
<feature type="compositionally biased region" description="Polar residues" evidence="1">
    <location>
        <begin position="76"/>
        <end position="86"/>
    </location>
</feature>
<dbReference type="EMBL" id="RWGY01000009">
    <property type="protein sequence ID" value="TVU34812.1"/>
    <property type="molecule type" value="Genomic_DNA"/>
</dbReference>
<evidence type="ECO:0000256" key="1">
    <source>
        <dbReference type="SAM" id="MobiDB-lite"/>
    </source>
</evidence>
<feature type="region of interest" description="Disordered" evidence="1">
    <location>
        <begin position="1"/>
        <end position="86"/>
    </location>
</feature>
<evidence type="ECO:0000313" key="2">
    <source>
        <dbReference type="EMBL" id="TVU34812.1"/>
    </source>
</evidence>
<evidence type="ECO:0000313" key="3">
    <source>
        <dbReference type="Proteomes" id="UP000324897"/>
    </source>
</evidence>
<accession>A0A5J9VER7</accession>
<reference evidence="2 3" key="1">
    <citation type="journal article" date="2019" name="Sci. Rep.">
        <title>A high-quality genome of Eragrostis curvula grass provides insights into Poaceae evolution and supports new strategies to enhance forage quality.</title>
        <authorList>
            <person name="Carballo J."/>
            <person name="Santos B.A.C.M."/>
            <person name="Zappacosta D."/>
            <person name="Garbus I."/>
            <person name="Selva J.P."/>
            <person name="Gallo C.A."/>
            <person name="Diaz A."/>
            <person name="Albertini E."/>
            <person name="Caccamo M."/>
            <person name="Echenique V."/>
        </authorList>
    </citation>
    <scope>NUCLEOTIDE SEQUENCE [LARGE SCALE GENOMIC DNA]</scope>
    <source>
        <strain evidence="3">cv. Victoria</strain>
        <tissue evidence="2">Leaf</tissue>
    </source>
</reference>
<keyword evidence="3" id="KW-1185">Reference proteome</keyword>
<organism evidence="2 3">
    <name type="scientific">Eragrostis curvula</name>
    <name type="common">weeping love grass</name>
    <dbReference type="NCBI Taxonomy" id="38414"/>
    <lineage>
        <taxon>Eukaryota</taxon>
        <taxon>Viridiplantae</taxon>
        <taxon>Streptophyta</taxon>
        <taxon>Embryophyta</taxon>
        <taxon>Tracheophyta</taxon>
        <taxon>Spermatophyta</taxon>
        <taxon>Magnoliopsida</taxon>
        <taxon>Liliopsida</taxon>
        <taxon>Poales</taxon>
        <taxon>Poaceae</taxon>
        <taxon>PACMAD clade</taxon>
        <taxon>Chloridoideae</taxon>
        <taxon>Eragrostideae</taxon>
        <taxon>Eragrostidinae</taxon>
        <taxon>Eragrostis</taxon>
    </lineage>
</organism>
<proteinExistence type="predicted"/>
<protein>
    <submittedName>
        <fullName evidence="2">Uncharacterized protein</fullName>
    </submittedName>
</protein>
<dbReference type="AlphaFoldDB" id="A0A5J9VER7"/>
<name>A0A5J9VER7_9POAL</name>
<dbReference type="Gramene" id="TVU34812">
    <property type="protein sequence ID" value="TVU34812"/>
    <property type="gene ID" value="EJB05_16664"/>
</dbReference>
<sequence>MASSSRPHHTCLPLPGPRLRRSVPPHLFSSQRSPRPPSPGRRRKSTNDLKINFAAANQLRPSKSAPAKRQGRKRQLWQSLNATHAE</sequence>
<gene>
    <name evidence="2" type="ORF">EJB05_16664</name>
</gene>
<comment type="caution">
    <text evidence="2">The sequence shown here is derived from an EMBL/GenBank/DDBJ whole genome shotgun (WGS) entry which is preliminary data.</text>
</comment>